<sequence>MFELPKTLELLIKTPSLKRLKHQTLFYYHFNKSQAHFYPSFWLALALYRMVQGPESSSHRHPDENQDHLKKILNQVQNDDFSNVTI</sequence>
<comment type="caution">
    <text evidence="1">The sequence shown here is derived from an EMBL/GenBank/DDBJ whole genome shotgun (WGS) entry which is preliminary data.</text>
</comment>
<evidence type="ECO:0000313" key="2">
    <source>
        <dbReference type="Proteomes" id="UP000231282"/>
    </source>
</evidence>
<gene>
    <name evidence="1" type="ORF">COT63_02520</name>
</gene>
<dbReference type="Proteomes" id="UP000231282">
    <property type="component" value="Unassembled WGS sequence"/>
</dbReference>
<dbReference type="AlphaFoldDB" id="A0A2H0WQN3"/>
<name>A0A2H0WQN3_9BACT</name>
<organism evidence="1 2">
    <name type="scientific">Candidatus Shapirobacteria bacterium CG09_land_8_20_14_0_10_38_17</name>
    <dbReference type="NCBI Taxonomy" id="1974884"/>
    <lineage>
        <taxon>Bacteria</taxon>
        <taxon>Candidatus Shapironibacteriota</taxon>
    </lineage>
</organism>
<evidence type="ECO:0000313" key="1">
    <source>
        <dbReference type="EMBL" id="PIS14964.1"/>
    </source>
</evidence>
<accession>A0A2H0WQN3</accession>
<protein>
    <submittedName>
        <fullName evidence="1">Uncharacterized protein</fullName>
    </submittedName>
</protein>
<reference evidence="2" key="1">
    <citation type="submission" date="2017-09" db="EMBL/GenBank/DDBJ databases">
        <title>Depth-based differentiation of microbial function through sediment-hosted aquifers and enrichment of novel symbionts in the deep terrestrial subsurface.</title>
        <authorList>
            <person name="Probst A.J."/>
            <person name="Ladd B."/>
            <person name="Jarett J.K."/>
            <person name="Geller-Mcgrath D.E."/>
            <person name="Sieber C.M.K."/>
            <person name="Emerson J.B."/>
            <person name="Anantharaman K."/>
            <person name="Thomas B.C."/>
            <person name="Malmstrom R."/>
            <person name="Stieglmeier M."/>
            <person name="Klingl A."/>
            <person name="Woyke T."/>
            <person name="Ryan C.M."/>
            <person name="Banfield J.F."/>
        </authorList>
    </citation>
    <scope>NUCLEOTIDE SEQUENCE [LARGE SCALE GENOMIC DNA]</scope>
</reference>
<dbReference type="EMBL" id="PEZH01000050">
    <property type="protein sequence ID" value="PIS14964.1"/>
    <property type="molecule type" value="Genomic_DNA"/>
</dbReference>
<proteinExistence type="predicted"/>